<comment type="caution">
    <text evidence="2">The sequence shown here is derived from an EMBL/GenBank/DDBJ whole genome shotgun (WGS) entry which is preliminary data.</text>
</comment>
<organism evidence="2 3">
    <name type="scientific">Bacteroides pyogenes F0041</name>
    <dbReference type="NCBI Taxonomy" id="1321819"/>
    <lineage>
        <taxon>Bacteria</taxon>
        <taxon>Pseudomonadati</taxon>
        <taxon>Bacteroidota</taxon>
        <taxon>Bacteroidia</taxon>
        <taxon>Bacteroidales</taxon>
        <taxon>Bacteroidaceae</taxon>
        <taxon>Bacteroides</taxon>
    </lineage>
</organism>
<dbReference type="Proteomes" id="UP000016496">
    <property type="component" value="Unassembled WGS sequence"/>
</dbReference>
<evidence type="ECO:0000313" key="2">
    <source>
        <dbReference type="EMBL" id="ERI85278.1"/>
    </source>
</evidence>
<feature type="compositionally biased region" description="Basic residues" evidence="1">
    <location>
        <begin position="35"/>
        <end position="45"/>
    </location>
</feature>
<evidence type="ECO:0000256" key="1">
    <source>
        <dbReference type="SAM" id="MobiDB-lite"/>
    </source>
</evidence>
<feature type="compositionally biased region" description="Basic and acidic residues" evidence="1">
    <location>
        <begin position="17"/>
        <end position="34"/>
    </location>
</feature>
<proteinExistence type="predicted"/>
<dbReference type="HOGENOM" id="CLU_3196315_0_0_10"/>
<gene>
    <name evidence="2" type="ORF">HMPREF1981_01833</name>
</gene>
<dbReference type="EMBL" id="AWSV01000096">
    <property type="protein sequence ID" value="ERI85278.1"/>
    <property type="molecule type" value="Genomic_DNA"/>
</dbReference>
<evidence type="ECO:0000313" key="3">
    <source>
        <dbReference type="Proteomes" id="UP000016496"/>
    </source>
</evidence>
<name>U2CMJ2_9BACE</name>
<feature type="compositionally biased region" description="Basic residues" evidence="1">
    <location>
        <begin position="1"/>
        <end position="10"/>
    </location>
</feature>
<accession>U2CMJ2</accession>
<feature type="region of interest" description="Disordered" evidence="1">
    <location>
        <begin position="1"/>
        <end position="45"/>
    </location>
</feature>
<dbReference type="AlphaFoldDB" id="U2CMJ2"/>
<reference evidence="2 3" key="1">
    <citation type="submission" date="2013-08" db="EMBL/GenBank/DDBJ databases">
        <authorList>
            <person name="Weinstock G."/>
            <person name="Sodergren E."/>
            <person name="Wylie T."/>
            <person name="Fulton L."/>
            <person name="Fulton R."/>
            <person name="Fronick C."/>
            <person name="O'Laughlin M."/>
            <person name="Godfrey J."/>
            <person name="Miner T."/>
            <person name="Herter B."/>
            <person name="Appelbaum E."/>
            <person name="Cordes M."/>
            <person name="Lek S."/>
            <person name="Wollam A."/>
            <person name="Pepin K.H."/>
            <person name="Palsikar V.B."/>
            <person name="Mitreva M."/>
            <person name="Wilson R.K."/>
        </authorList>
    </citation>
    <scope>NUCLEOTIDE SEQUENCE [LARGE SCALE GENOMIC DNA]</scope>
    <source>
        <strain evidence="2 3">F0041</strain>
    </source>
</reference>
<protein>
    <submittedName>
        <fullName evidence="2">Uncharacterized protein</fullName>
    </submittedName>
</protein>
<sequence>MHKNSKKQKSFQKNNKAKAETHSSQRESLSEKKTFNRRKPNGVIK</sequence>
<dbReference type="PATRIC" id="fig|1321819.3.peg.1695"/>